<evidence type="ECO:0000256" key="8">
    <source>
        <dbReference type="ARBA" id="ARBA00022759"/>
    </source>
</evidence>
<keyword evidence="16 20" id="KW-0234">DNA repair</keyword>
<dbReference type="Proteomes" id="UP001497497">
    <property type="component" value="Unassembled WGS sequence"/>
</dbReference>
<dbReference type="SUPFAM" id="SSF52540">
    <property type="entry name" value="P-loop containing nucleoside triphosphate hydrolases"/>
    <property type="match status" value="1"/>
</dbReference>
<evidence type="ECO:0000256" key="17">
    <source>
        <dbReference type="ARBA" id="ARBA00023242"/>
    </source>
</evidence>
<dbReference type="AlphaFoldDB" id="A0AAV2HPX9"/>
<dbReference type="InterPro" id="IPR045055">
    <property type="entry name" value="DNA2/NAM7-like"/>
</dbReference>
<dbReference type="EC" id="3.1.-.-" evidence="20"/>
<evidence type="ECO:0000256" key="11">
    <source>
        <dbReference type="ARBA" id="ARBA00022806"/>
    </source>
</evidence>
<dbReference type="PANTHER" id="PTHR10887:SF433">
    <property type="entry name" value="DNA REPLICATION ATP-DEPENDENT HELICASE_NUCLEASE DNA2"/>
    <property type="match status" value="1"/>
</dbReference>
<feature type="non-terminal residue" evidence="23">
    <location>
        <position position="1"/>
    </location>
</feature>
<evidence type="ECO:0000259" key="21">
    <source>
        <dbReference type="Pfam" id="PF13086"/>
    </source>
</evidence>
<dbReference type="GO" id="GO:0051539">
    <property type="term" value="F:4 iron, 4 sulfur cluster binding"/>
    <property type="evidence" value="ECO:0007669"/>
    <property type="project" value="UniProtKB-UniRule"/>
</dbReference>
<keyword evidence="17 20" id="KW-0539">Nucleus</keyword>
<dbReference type="GO" id="GO:0017116">
    <property type="term" value="F:single-stranded DNA helicase activity"/>
    <property type="evidence" value="ECO:0007669"/>
    <property type="project" value="UniProtKB-UniRule"/>
</dbReference>
<comment type="function">
    <text evidence="20">Key enzyme involved in DNA replication and DNA repair. Involved in Okazaki fragments processing by cleaving long flaps that escape FEN1: flaps that are longer than 27 nucleotides are coated by replication protein A complex (RPA), leading to recruit DNA2 which cleaves the flap until it is too short to bind RPA and becomes a substrate for FEN1. Also involved in 5'-end resection of DNA during double-strand break (DSB) repair by mediating the cleavage of 5'-ssDNA.</text>
</comment>
<evidence type="ECO:0000256" key="3">
    <source>
        <dbReference type="ARBA" id="ARBA00022485"/>
    </source>
</evidence>
<dbReference type="GO" id="GO:0046872">
    <property type="term" value="F:metal ion binding"/>
    <property type="evidence" value="ECO:0007669"/>
    <property type="project" value="UniProtKB-UniRule"/>
</dbReference>
<evidence type="ECO:0000256" key="1">
    <source>
        <dbReference type="ARBA" id="ARBA00001966"/>
    </source>
</evidence>
<dbReference type="PANTHER" id="PTHR10887">
    <property type="entry name" value="DNA2/NAM7 HELICASE FAMILY"/>
    <property type="match status" value="1"/>
</dbReference>
<dbReference type="CDD" id="cd18041">
    <property type="entry name" value="DEXXQc_DNA2"/>
    <property type="match status" value="1"/>
</dbReference>
<evidence type="ECO:0000313" key="24">
    <source>
        <dbReference type="Proteomes" id="UP001497497"/>
    </source>
</evidence>
<dbReference type="Gene3D" id="3.40.50.300">
    <property type="entry name" value="P-loop containing nucleotide triphosphate hydrolases"/>
    <property type="match status" value="3"/>
</dbReference>
<comment type="catalytic activity">
    <reaction evidence="19 20">
        <text>ATP + H2O = ADP + phosphate + H(+)</text>
        <dbReference type="Rhea" id="RHEA:13065"/>
        <dbReference type="ChEBI" id="CHEBI:15377"/>
        <dbReference type="ChEBI" id="CHEBI:15378"/>
        <dbReference type="ChEBI" id="CHEBI:30616"/>
        <dbReference type="ChEBI" id="CHEBI:43474"/>
        <dbReference type="ChEBI" id="CHEBI:456216"/>
        <dbReference type="EC" id="3.6.4.12"/>
    </reaction>
</comment>
<gene>
    <name evidence="23" type="ORF">GSLYS_00010076001</name>
</gene>
<dbReference type="InterPro" id="IPR026851">
    <property type="entry name" value="Dna2/JHS1_DEXXQ-box"/>
</dbReference>
<dbReference type="GO" id="GO:0071932">
    <property type="term" value="P:replication fork reversal"/>
    <property type="evidence" value="ECO:0007669"/>
    <property type="project" value="TreeGrafter"/>
</dbReference>
<dbReference type="InterPro" id="IPR027417">
    <property type="entry name" value="P-loop_NTPase"/>
</dbReference>
<keyword evidence="6 20" id="KW-0479">Metal-binding</keyword>
<comment type="subcellular location">
    <subcellularLocation>
        <location evidence="20">Nucleus</location>
    </subcellularLocation>
    <subcellularLocation>
        <location evidence="20">Chromosome</location>
    </subcellularLocation>
</comment>
<keyword evidence="14 20" id="KW-0411">Iron-sulfur</keyword>
<feature type="domain" description="DNA2/NAM7 helicase helicase" evidence="21">
    <location>
        <begin position="136"/>
        <end position="204"/>
    </location>
</feature>
<keyword evidence="20" id="KW-0158">Chromosome</keyword>
<keyword evidence="7 20" id="KW-0547">Nucleotide-binding</keyword>
<keyword evidence="8" id="KW-0255">Endonuclease</keyword>
<name>A0AAV2HPX9_LYMST</name>
<evidence type="ECO:0000256" key="20">
    <source>
        <dbReference type="RuleBase" id="RU367041"/>
    </source>
</evidence>
<reference evidence="23 24" key="1">
    <citation type="submission" date="2024-04" db="EMBL/GenBank/DDBJ databases">
        <authorList>
            <consortium name="Genoscope - CEA"/>
            <person name="William W."/>
        </authorList>
    </citation>
    <scope>NUCLEOTIDE SEQUENCE [LARGE SCALE GENOMIC DNA]</scope>
</reference>
<comment type="similarity">
    <text evidence="2 20">Belongs to the DNA2/NAM7 helicase family.</text>
</comment>
<keyword evidence="5 20" id="KW-0540">Nuclease</keyword>
<dbReference type="Pfam" id="PF13087">
    <property type="entry name" value="AAA_12"/>
    <property type="match status" value="1"/>
</dbReference>
<evidence type="ECO:0000256" key="16">
    <source>
        <dbReference type="ARBA" id="ARBA00023204"/>
    </source>
</evidence>
<evidence type="ECO:0000256" key="2">
    <source>
        <dbReference type="ARBA" id="ARBA00007913"/>
    </source>
</evidence>
<keyword evidence="4 20" id="KW-0235">DNA replication</keyword>
<evidence type="ECO:0000256" key="4">
    <source>
        <dbReference type="ARBA" id="ARBA00022705"/>
    </source>
</evidence>
<feature type="domain" description="DNA2/NAM7 helicase helicase" evidence="21">
    <location>
        <begin position="32"/>
        <end position="121"/>
    </location>
</feature>
<evidence type="ECO:0000256" key="10">
    <source>
        <dbReference type="ARBA" id="ARBA00022801"/>
    </source>
</evidence>
<comment type="caution">
    <text evidence="23">The sequence shown here is derived from an EMBL/GenBank/DDBJ whole genome shotgun (WGS) entry which is preliminary data.</text>
</comment>
<evidence type="ECO:0000259" key="22">
    <source>
        <dbReference type="Pfam" id="PF13087"/>
    </source>
</evidence>
<dbReference type="FunFam" id="3.40.50.300:FF:000721">
    <property type="entry name" value="DNA replication ATP-dependent helicase/nuclease DNA2"/>
    <property type="match status" value="1"/>
</dbReference>
<dbReference type="GO" id="GO:0005634">
    <property type="term" value="C:nucleus"/>
    <property type="evidence" value="ECO:0007669"/>
    <property type="project" value="UniProtKB-SubCell"/>
</dbReference>
<dbReference type="InterPro" id="IPR047187">
    <property type="entry name" value="SF1_C_Upf1"/>
</dbReference>
<keyword evidence="9 20" id="KW-0227">DNA damage</keyword>
<dbReference type="GO" id="GO:0017108">
    <property type="term" value="F:5'-flap endonuclease activity"/>
    <property type="evidence" value="ECO:0007669"/>
    <property type="project" value="UniProtKB-UniRule"/>
</dbReference>
<dbReference type="InterPro" id="IPR041679">
    <property type="entry name" value="DNA2/NAM7-like_C"/>
</dbReference>
<dbReference type="InterPro" id="IPR041677">
    <property type="entry name" value="DNA2/NAM7_AAA_11"/>
</dbReference>
<keyword evidence="18 20" id="KW-0511">Multifunctional enzyme</keyword>
<keyword evidence="15 20" id="KW-0238">DNA-binding</keyword>
<proteinExistence type="inferred from homology"/>
<evidence type="ECO:0000256" key="9">
    <source>
        <dbReference type="ARBA" id="ARBA00022763"/>
    </source>
</evidence>
<dbReference type="GO" id="GO:0005737">
    <property type="term" value="C:cytoplasm"/>
    <property type="evidence" value="ECO:0007669"/>
    <property type="project" value="TreeGrafter"/>
</dbReference>
<evidence type="ECO:0000256" key="12">
    <source>
        <dbReference type="ARBA" id="ARBA00022840"/>
    </source>
</evidence>
<evidence type="ECO:0000256" key="5">
    <source>
        <dbReference type="ARBA" id="ARBA00022722"/>
    </source>
</evidence>
<dbReference type="GO" id="GO:0003677">
    <property type="term" value="F:DNA binding"/>
    <property type="evidence" value="ECO:0007669"/>
    <property type="project" value="UniProtKB-UniRule"/>
</dbReference>
<evidence type="ECO:0000256" key="6">
    <source>
        <dbReference type="ARBA" id="ARBA00022723"/>
    </source>
</evidence>
<organism evidence="23 24">
    <name type="scientific">Lymnaea stagnalis</name>
    <name type="common">Great pond snail</name>
    <name type="synonym">Helix stagnalis</name>
    <dbReference type="NCBI Taxonomy" id="6523"/>
    <lineage>
        <taxon>Eukaryota</taxon>
        <taxon>Metazoa</taxon>
        <taxon>Spiralia</taxon>
        <taxon>Lophotrochozoa</taxon>
        <taxon>Mollusca</taxon>
        <taxon>Gastropoda</taxon>
        <taxon>Heterobranchia</taxon>
        <taxon>Euthyneura</taxon>
        <taxon>Panpulmonata</taxon>
        <taxon>Hygrophila</taxon>
        <taxon>Lymnaeoidea</taxon>
        <taxon>Lymnaeidae</taxon>
        <taxon>Lymnaea</taxon>
    </lineage>
</organism>
<keyword evidence="10 20" id="KW-0378">Hydrolase</keyword>
<accession>A0AAV2HPX9</accession>
<keyword evidence="3 20" id="KW-0004">4Fe-4S</keyword>
<evidence type="ECO:0000256" key="19">
    <source>
        <dbReference type="ARBA" id="ARBA00047995"/>
    </source>
</evidence>
<keyword evidence="12 20" id="KW-0067">ATP-binding</keyword>
<feature type="domain" description="DNA2/NAM7 helicase-like C-terminal" evidence="22">
    <location>
        <begin position="211"/>
        <end position="415"/>
    </location>
</feature>
<dbReference type="FunFam" id="3.40.50.300:FF:000789">
    <property type="entry name" value="DNA replication ATP-dependent helicase/nuclease DNA2"/>
    <property type="match status" value="1"/>
</dbReference>
<keyword evidence="13 20" id="KW-0408">Iron</keyword>
<feature type="non-terminal residue" evidence="23">
    <location>
        <position position="437"/>
    </location>
</feature>
<protein>
    <recommendedName>
        <fullName evidence="20">DNA replication ATP-dependent helicase/nuclease</fullName>
        <ecNumber evidence="20">3.1.-.-</ecNumber>
        <ecNumber evidence="20">3.6.4.12</ecNumber>
    </recommendedName>
</protein>
<dbReference type="GO" id="GO:0005524">
    <property type="term" value="F:ATP binding"/>
    <property type="evidence" value="ECO:0007669"/>
    <property type="project" value="UniProtKB-UniRule"/>
</dbReference>
<keyword evidence="11 20" id="KW-0347">Helicase</keyword>
<dbReference type="CDD" id="cd18808">
    <property type="entry name" value="SF1_C_Upf1"/>
    <property type="match status" value="1"/>
</dbReference>
<dbReference type="GO" id="GO:0033567">
    <property type="term" value="P:DNA replication, Okazaki fragment processing"/>
    <property type="evidence" value="ECO:0007669"/>
    <property type="project" value="UniProtKB-UniRule"/>
</dbReference>
<dbReference type="GO" id="GO:0006281">
    <property type="term" value="P:DNA repair"/>
    <property type="evidence" value="ECO:0007669"/>
    <property type="project" value="UniProtKB-KW"/>
</dbReference>
<evidence type="ECO:0000256" key="13">
    <source>
        <dbReference type="ARBA" id="ARBA00023004"/>
    </source>
</evidence>
<evidence type="ECO:0000256" key="15">
    <source>
        <dbReference type="ARBA" id="ARBA00023125"/>
    </source>
</evidence>
<comment type="cofactor">
    <cofactor evidence="1">
        <name>[4Fe-4S] cluster</name>
        <dbReference type="ChEBI" id="CHEBI:49883"/>
    </cofactor>
</comment>
<dbReference type="GO" id="GO:0005694">
    <property type="term" value="C:chromosome"/>
    <property type="evidence" value="ECO:0007669"/>
    <property type="project" value="UniProtKB-SubCell"/>
</dbReference>
<evidence type="ECO:0000256" key="18">
    <source>
        <dbReference type="ARBA" id="ARBA00023268"/>
    </source>
</evidence>
<dbReference type="Pfam" id="PF13086">
    <property type="entry name" value="AAA_11"/>
    <property type="match status" value="2"/>
</dbReference>
<dbReference type="EMBL" id="CAXITT010000222">
    <property type="protein sequence ID" value="CAL1536163.1"/>
    <property type="molecule type" value="Genomic_DNA"/>
</dbReference>
<dbReference type="EC" id="3.6.4.12" evidence="20"/>
<evidence type="ECO:0000313" key="23">
    <source>
        <dbReference type="EMBL" id="CAL1536163.1"/>
    </source>
</evidence>
<sequence length="437" mass="48839">LRDVIIKKIPPQFELKISKSLILKMKPVFKPLNKPQKLAILKVLMAKDYVLIRGFPGTGKTSTIVALVQILLLTGQSVLLTSYTHSAVDTILLKLKEAGVRFLRLGRRGRIHPSILPYSSEILTSFPDINSVQKLKQFYDSYDVIATSCLGMNNPLFNMRKFDVCIVDEASQVLQPACLGPLFNCSKFVLVGDPKQLPPIVKSKEARNLGMDESLFARLEGCGATYDLNLQYRMNRVIMELSNQLVYQGKLECGSAAVAEQCLELDMESLQACPAWMKEVLSPVLQNSVVFLDTGMTNTKESKDGKGFFNNFEAELVVSILQTLVKANLKSESLGVISPYNSQIKLIQLKVKGCHDVDDIEVNTVDQYQGRDKCVIIVSFVRTEKDHVGELLKDLRRLNVALTRAKHKLILIGNAAALKSYEHVAKLLIWLEENNNV</sequence>
<evidence type="ECO:0000256" key="7">
    <source>
        <dbReference type="ARBA" id="ARBA00022741"/>
    </source>
</evidence>
<keyword evidence="24" id="KW-1185">Reference proteome</keyword>
<evidence type="ECO:0000256" key="14">
    <source>
        <dbReference type="ARBA" id="ARBA00023014"/>
    </source>
</evidence>